<sequence>MKTNETYDALYSTVARKLQKTTEKNSILTQKDIDDSLKEWKIVLDTTPPEFIRTALLMEEDADIERLEEQDWEGLKRTLEQEFVVKVDSGILIQGEQQKNRDKTWWTGKKQLVSDKYYINNYIEYSKNNLPVPVLDVIDEDTDVVMNNLSDPSGTDFSIRGMVVGHVQSGKTANYAALVCKAADAGYRFIVVIAGAQNNLRDQTQSRLEEVFVGLNAKGVGSLPGFDKSKMPIRLTSSEHDFKKQMVSAHSTTNFENNQNPILIVIKKHTTTLDHLLGWLNDAYPNKIDEPMLVIDDESDYASINTKKEEDPTTINRKIRALLRKFKKSAYVAYTATPFANIFIDHKAQHDEYGEDLFPADFIYALKAPNNYFGAEVIFGNNKDEYIIEIPEDEVTLEPETDEQTSELIPSDKYIIKHKKDYDVDFLPSSLYDAVNHFLLNISIRNLKKQRGKHNSMLIHISRFTDMHIQIKFLVKSYVDEVKEEVKAYGKMDSSKWKKYIGRLLETFQANLEGKVDFSFEQILSELVDVIHTVQIIDVHQKMKIKLQYRDDTQTNAIVIGGLSLSRGYTLEGLSISYFMRTTMYYDTLMQMGRWFGYRIGYQELCKIYMTEEMQQKFKYILSATEELIQRLEQMQIEQLTPEDFGLAVLQHPDSLVQVTARNKAKNADELFIEMDLSGTLKETSFISRKPAHIAENESLMKEFVQKIQSKYSYEVPFNGSYVWKNICHGDIDDFVQSYHFYPHDILGLKSRMPVAVIKQYLKDNLGDWDLVLYKGESKNEFVAGNVRVARQKRTVKVGKDTSNSAYYEFKKSQVARSKPEVIINPDEYKTKKASEIRPLMKNPVLFIHAMELIDASTGDPLAHAIALSFSFNGTGIGKKPTKVLINPVMKQELMDLVKGQSYEEDHEDE</sequence>
<comment type="caution">
    <text evidence="2">The sequence shown here is derived from an EMBL/GenBank/DDBJ whole genome shotgun (WGS) entry which is preliminary data.</text>
</comment>
<organism evidence="2 3">
    <name type="scientific">Peribacillus butanolivorans</name>
    <dbReference type="NCBI Taxonomy" id="421767"/>
    <lineage>
        <taxon>Bacteria</taxon>
        <taxon>Bacillati</taxon>
        <taxon>Bacillota</taxon>
        <taxon>Bacilli</taxon>
        <taxon>Bacillales</taxon>
        <taxon>Bacillaceae</taxon>
        <taxon>Peribacillus</taxon>
    </lineage>
</organism>
<evidence type="ECO:0000313" key="3">
    <source>
        <dbReference type="Proteomes" id="UP000220106"/>
    </source>
</evidence>
<gene>
    <name evidence="2" type="ORF">CN689_08715</name>
</gene>
<dbReference type="GO" id="GO:0004519">
    <property type="term" value="F:endonuclease activity"/>
    <property type="evidence" value="ECO:0007669"/>
    <property type="project" value="UniProtKB-KW"/>
</dbReference>
<dbReference type="SUPFAM" id="SSF52540">
    <property type="entry name" value="P-loop containing nucleoside triphosphate hydrolases"/>
    <property type="match status" value="1"/>
</dbReference>
<keyword evidence="2" id="KW-0255">Endonuclease</keyword>
<dbReference type="Pfam" id="PF10593">
    <property type="entry name" value="Z1"/>
    <property type="match status" value="1"/>
</dbReference>
<dbReference type="InterPro" id="IPR027417">
    <property type="entry name" value="P-loop_NTPase"/>
</dbReference>
<protein>
    <submittedName>
        <fullName evidence="2">Endonuclease</fullName>
    </submittedName>
</protein>
<keyword evidence="2" id="KW-0378">Hydrolase</keyword>
<proteinExistence type="predicted"/>
<evidence type="ECO:0000259" key="1">
    <source>
        <dbReference type="Pfam" id="PF10593"/>
    </source>
</evidence>
<dbReference type="Gene3D" id="3.40.50.300">
    <property type="entry name" value="P-loop containing nucleotide triphosphate hydrolases"/>
    <property type="match status" value="1"/>
</dbReference>
<dbReference type="InterPro" id="IPR018310">
    <property type="entry name" value="Put_endonuclease_Z1-dom"/>
</dbReference>
<dbReference type="Proteomes" id="UP000220106">
    <property type="component" value="Unassembled WGS sequence"/>
</dbReference>
<evidence type="ECO:0000313" key="2">
    <source>
        <dbReference type="EMBL" id="PEJ34215.1"/>
    </source>
</evidence>
<dbReference type="RefSeq" id="WP_098175577.1">
    <property type="nucleotide sequence ID" value="NZ_NUEQ01000014.1"/>
</dbReference>
<dbReference type="AlphaFoldDB" id="A0AAX0S4S9"/>
<accession>A0AAX0S4S9</accession>
<dbReference type="EMBL" id="NUEQ01000014">
    <property type="protein sequence ID" value="PEJ34215.1"/>
    <property type="molecule type" value="Genomic_DNA"/>
</dbReference>
<feature type="domain" description="Putative endonuclease Z1" evidence="1">
    <location>
        <begin position="430"/>
        <end position="656"/>
    </location>
</feature>
<reference evidence="2 3" key="1">
    <citation type="submission" date="2017-09" db="EMBL/GenBank/DDBJ databases">
        <title>Large-scale bioinformatics analysis of Bacillus genomes uncovers conserved roles of natural products in bacterial physiology.</title>
        <authorList>
            <consortium name="Agbiome Team Llc"/>
            <person name="Bleich R.M."/>
            <person name="Kirk G.J."/>
            <person name="Santa Maria K.C."/>
            <person name="Allen S.E."/>
            <person name="Farag S."/>
            <person name="Shank E.A."/>
            <person name="Bowers A."/>
        </authorList>
    </citation>
    <scope>NUCLEOTIDE SEQUENCE [LARGE SCALE GENOMIC DNA]</scope>
    <source>
        <strain evidence="2 3">AFS003229</strain>
    </source>
</reference>
<name>A0AAX0S4S9_9BACI</name>
<keyword evidence="2" id="KW-0540">Nuclease</keyword>